<organism evidence="2 3">
    <name type="scientific">Vanilla planifolia</name>
    <name type="common">Vanilla</name>
    <dbReference type="NCBI Taxonomy" id="51239"/>
    <lineage>
        <taxon>Eukaryota</taxon>
        <taxon>Viridiplantae</taxon>
        <taxon>Streptophyta</taxon>
        <taxon>Embryophyta</taxon>
        <taxon>Tracheophyta</taxon>
        <taxon>Spermatophyta</taxon>
        <taxon>Magnoliopsida</taxon>
        <taxon>Liliopsida</taxon>
        <taxon>Asparagales</taxon>
        <taxon>Orchidaceae</taxon>
        <taxon>Vanilloideae</taxon>
        <taxon>Vanilleae</taxon>
        <taxon>Vanilla</taxon>
    </lineage>
</organism>
<accession>A0A835UPI4</accession>
<evidence type="ECO:0000256" key="1">
    <source>
        <dbReference type="SAM" id="MobiDB-lite"/>
    </source>
</evidence>
<protein>
    <submittedName>
        <fullName evidence="2">Uncharacterized protein</fullName>
    </submittedName>
</protein>
<proteinExistence type="predicted"/>
<evidence type="ECO:0000313" key="2">
    <source>
        <dbReference type="EMBL" id="KAG0469118.1"/>
    </source>
</evidence>
<feature type="compositionally biased region" description="Polar residues" evidence="1">
    <location>
        <begin position="13"/>
        <end position="35"/>
    </location>
</feature>
<name>A0A835UPI4_VANPL</name>
<reference evidence="2 3" key="1">
    <citation type="journal article" date="2020" name="Nat. Food">
        <title>A phased Vanilla planifolia genome enables genetic improvement of flavour and production.</title>
        <authorList>
            <person name="Hasing T."/>
            <person name="Tang H."/>
            <person name="Brym M."/>
            <person name="Khazi F."/>
            <person name="Huang T."/>
            <person name="Chambers A.H."/>
        </authorList>
    </citation>
    <scope>NUCLEOTIDE SEQUENCE [LARGE SCALE GENOMIC DNA]</scope>
    <source>
        <tissue evidence="2">Leaf</tissue>
    </source>
</reference>
<dbReference type="AlphaFoldDB" id="A0A835UPI4"/>
<comment type="caution">
    <text evidence="2">The sequence shown here is derived from an EMBL/GenBank/DDBJ whole genome shotgun (WGS) entry which is preliminary data.</text>
</comment>
<dbReference type="Proteomes" id="UP000639772">
    <property type="component" value="Chromosome 9"/>
</dbReference>
<dbReference type="EMBL" id="JADCNM010000009">
    <property type="protein sequence ID" value="KAG0469118.1"/>
    <property type="molecule type" value="Genomic_DNA"/>
</dbReference>
<evidence type="ECO:0000313" key="3">
    <source>
        <dbReference type="Proteomes" id="UP000639772"/>
    </source>
</evidence>
<gene>
    <name evidence="2" type="ORF">HPP92_018446</name>
</gene>
<sequence length="129" mass="13504">MEDVLTMTKKSMPHNSMINRRTESQPTDLGSNSSAPDGIVLAVQPTEMNGPQGLAAPRTFKDVLNAVPTSQQGQGGGVELGPSIGDVVNAYVPQVRPMANAGAGVFFKFGSEDNLVASKSQCQKTGVNE</sequence>
<feature type="region of interest" description="Disordered" evidence="1">
    <location>
        <begin position="1"/>
        <end position="37"/>
    </location>
</feature>